<evidence type="ECO:0000256" key="7">
    <source>
        <dbReference type="ARBA" id="ARBA00025346"/>
    </source>
</evidence>
<feature type="compositionally biased region" description="Low complexity" evidence="9">
    <location>
        <begin position="1"/>
        <end position="10"/>
    </location>
</feature>
<feature type="compositionally biased region" description="Basic and acidic residues" evidence="9">
    <location>
        <begin position="474"/>
        <end position="495"/>
    </location>
</feature>
<dbReference type="GeneID" id="70290374"/>
<evidence type="ECO:0000256" key="1">
    <source>
        <dbReference type="ARBA" id="ARBA00004123"/>
    </source>
</evidence>
<comment type="similarity">
    <text evidence="2">Belongs to the TAF4 family.</text>
</comment>
<feature type="compositionally biased region" description="Polar residues" evidence="9">
    <location>
        <begin position="78"/>
        <end position="96"/>
    </location>
</feature>
<gene>
    <name evidence="11" type="ORF">F5Z01DRAFT_388741</name>
</gene>
<proteinExistence type="inferred from homology"/>
<evidence type="ECO:0000313" key="12">
    <source>
        <dbReference type="Proteomes" id="UP000887229"/>
    </source>
</evidence>
<reference evidence="11" key="1">
    <citation type="journal article" date="2021" name="IMA Fungus">
        <title>Genomic characterization of three marine fungi, including Emericellopsis atlantica sp. nov. with signatures of a generalist lifestyle and marine biomass degradation.</title>
        <authorList>
            <person name="Hagestad O.C."/>
            <person name="Hou L."/>
            <person name="Andersen J.H."/>
            <person name="Hansen E.H."/>
            <person name="Altermark B."/>
            <person name="Li C."/>
            <person name="Kuhnert E."/>
            <person name="Cox R.J."/>
            <person name="Crous P.W."/>
            <person name="Spatafora J.W."/>
            <person name="Lail K."/>
            <person name="Amirebrahimi M."/>
            <person name="Lipzen A."/>
            <person name="Pangilinan J."/>
            <person name="Andreopoulos W."/>
            <person name="Hayes R.D."/>
            <person name="Ng V."/>
            <person name="Grigoriev I.V."/>
            <person name="Jackson S.A."/>
            <person name="Sutton T.D.S."/>
            <person name="Dobson A.D.W."/>
            <person name="Rama T."/>
        </authorList>
    </citation>
    <scope>NUCLEOTIDE SEQUENCE</scope>
    <source>
        <strain evidence="11">TS7</strain>
    </source>
</reference>
<dbReference type="RefSeq" id="XP_046121360.1">
    <property type="nucleotide sequence ID" value="XM_046259471.1"/>
</dbReference>
<feature type="region of interest" description="Disordered" evidence="9">
    <location>
        <begin position="1"/>
        <end position="152"/>
    </location>
</feature>
<feature type="compositionally biased region" description="Low complexity" evidence="9">
    <location>
        <begin position="107"/>
        <end position="118"/>
    </location>
</feature>
<comment type="caution">
    <text evidence="11">The sequence shown here is derived from an EMBL/GenBank/DDBJ whole genome shotgun (WGS) entry which is preliminary data.</text>
</comment>
<organism evidence="11 12">
    <name type="scientific">Emericellopsis atlantica</name>
    <dbReference type="NCBI Taxonomy" id="2614577"/>
    <lineage>
        <taxon>Eukaryota</taxon>
        <taxon>Fungi</taxon>
        <taxon>Dikarya</taxon>
        <taxon>Ascomycota</taxon>
        <taxon>Pezizomycotina</taxon>
        <taxon>Sordariomycetes</taxon>
        <taxon>Hypocreomycetidae</taxon>
        <taxon>Hypocreales</taxon>
        <taxon>Bionectriaceae</taxon>
        <taxon>Emericellopsis</taxon>
    </lineage>
</organism>
<keyword evidence="12" id="KW-1185">Reference proteome</keyword>
<sequence length="609" mass="64969">MAQPTHAQPAFSPPPPQHSPSPTISQSGFAPPPKRVRTDGPQSQPDSPYPNSPFAASPQLGATPPPGGTGSPAPVQSPALQGQQSPYTNGASTPTLSLPEARPSPTPQVTTPQPLNPTASQYTTATMAPLTIPTPAQPGSMGPPQRPADRPAKDYEYDVTDSLAGTGIDLRAEEDFMANLYAKQYEQEAQQGFAQHPAGSKSTFFGAGPANQPAGPSEQTSQDMFAAQAAERAWAESARRLATQRTQEINDPFLLVALLHRRADKIAREHHLELIVDNKNNTQPMGKMKMPNEFPEPKVTVSMKPSGEDQTMVETTGSFIPHDAHLVDQLALMSIATKTRLRDLVEEAGNVAVHRQSTSHGEIPAAWEPASAPLNVETPEAMDVDGLNVDGSPAAVTALKRPADTSALENGAPAKKLPKISSYLTTTMRELAKQERQWEEARLRRRQQRKDGTADAAGSRSGSVAPGTPGSIAPEEKAPTKKEAKKALKAAEPHDANAQNSTSATFTAIRGKSLFGKKAKSYDWMTKPGMSGASTPAARTPGAKPGVGASPAAVALTTEGRNRLGTWREDKEKGKNIQLRDWVAALERDGRETAVLQRAYIDLDLSTPR</sequence>
<feature type="region of interest" description="Disordered" evidence="9">
    <location>
        <begin position="435"/>
        <end position="504"/>
    </location>
</feature>
<evidence type="ECO:0000259" key="10">
    <source>
        <dbReference type="Pfam" id="PF05236"/>
    </source>
</evidence>
<dbReference type="AlphaFoldDB" id="A0A9P7ZTA9"/>
<protein>
    <recommendedName>
        <fullName evidence="3">Transcription initiation factor TFIID subunit 4</fullName>
    </recommendedName>
    <alternativeName>
        <fullName evidence="8">TBP-associated factor 4</fullName>
    </alternativeName>
</protein>
<feature type="region of interest" description="Disordered" evidence="9">
    <location>
        <begin position="191"/>
        <end position="219"/>
    </location>
</feature>
<evidence type="ECO:0000256" key="9">
    <source>
        <dbReference type="SAM" id="MobiDB-lite"/>
    </source>
</evidence>
<keyword evidence="5" id="KW-0804">Transcription</keyword>
<evidence type="ECO:0000313" key="11">
    <source>
        <dbReference type="EMBL" id="KAG9257436.1"/>
    </source>
</evidence>
<evidence type="ECO:0000256" key="6">
    <source>
        <dbReference type="ARBA" id="ARBA00023242"/>
    </source>
</evidence>
<dbReference type="GO" id="GO:0005669">
    <property type="term" value="C:transcription factor TFIID complex"/>
    <property type="evidence" value="ECO:0007669"/>
    <property type="project" value="InterPro"/>
</dbReference>
<keyword evidence="6" id="KW-0539">Nucleus</keyword>
<keyword evidence="4" id="KW-0805">Transcription regulation</keyword>
<evidence type="ECO:0000256" key="5">
    <source>
        <dbReference type="ARBA" id="ARBA00023163"/>
    </source>
</evidence>
<dbReference type="OrthoDB" id="21060at2759"/>
<name>A0A9P7ZTA9_9HYPO</name>
<dbReference type="GO" id="GO:0006352">
    <property type="term" value="P:DNA-templated transcription initiation"/>
    <property type="evidence" value="ECO:0007669"/>
    <property type="project" value="InterPro"/>
</dbReference>
<feature type="domain" description="Transcription initiation factor TFIID component TAF4 C-terminal" evidence="10">
    <location>
        <begin position="328"/>
        <end position="593"/>
    </location>
</feature>
<evidence type="ECO:0000256" key="4">
    <source>
        <dbReference type="ARBA" id="ARBA00023015"/>
    </source>
</evidence>
<evidence type="ECO:0000256" key="8">
    <source>
        <dbReference type="ARBA" id="ARBA00031747"/>
    </source>
</evidence>
<comment type="subcellular location">
    <subcellularLocation>
        <location evidence="1">Nucleus</location>
    </subcellularLocation>
</comment>
<accession>A0A9P7ZTA9</accession>
<comment type="function">
    <text evidence="7">Functions as a component of the DNA-binding general transcription factor complex TFIID. Binding of TFIID to a promoter (with or without TATA element) is the initial step in pre-initiation complex (PIC) formation. TFIID plays a key role in the regulation of gene expression by RNA polymerase II through different activities such as transcription activator interaction, core promoter recognition and selectivity, TFIIA and TFIIB interaction, chromatin modification (histone acetylation by TAF1), facilitation of DNA opening and initiation of transcription.</text>
</comment>
<dbReference type="EMBL" id="MU251245">
    <property type="protein sequence ID" value="KAG9257436.1"/>
    <property type="molecule type" value="Genomic_DNA"/>
</dbReference>
<dbReference type="InterPro" id="IPR007900">
    <property type="entry name" value="TAF4_C"/>
</dbReference>
<dbReference type="Pfam" id="PF05236">
    <property type="entry name" value="TAF4"/>
    <property type="match status" value="1"/>
</dbReference>
<dbReference type="Proteomes" id="UP000887229">
    <property type="component" value="Unassembled WGS sequence"/>
</dbReference>
<evidence type="ECO:0000256" key="3">
    <source>
        <dbReference type="ARBA" id="ARBA00017306"/>
    </source>
</evidence>
<evidence type="ECO:0000256" key="2">
    <source>
        <dbReference type="ARBA" id="ARBA00006178"/>
    </source>
</evidence>